<keyword evidence="3" id="KW-0804">Transcription</keyword>
<dbReference type="SUPFAM" id="SSF48008">
    <property type="entry name" value="GntR ligand-binding domain-like"/>
    <property type="match status" value="1"/>
</dbReference>
<evidence type="ECO:0000256" key="2">
    <source>
        <dbReference type="ARBA" id="ARBA00023125"/>
    </source>
</evidence>
<keyword evidence="1" id="KW-0805">Transcription regulation</keyword>
<evidence type="ECO:0000259" key="4">
    <source>
        <dbReference type="PROSITE" id="PS50949"/>
    </source>
</evidence>
<dbReference type="Gene3D" id="1.10.10.10">
    <property type="entry name" value="Winged helix-like DNA-binding domain superfamily/Winged helix DNA-binding domain"/>
    <property type="match status" value="1"/>
</dbReference>
<dbReference type="OrthoDB" id="8680240at2"/>
<dbReference type="InterPro" id="IPR008920">
    <property type="entry name" value="TF_FadR/GntR_C"/>
</dbReference>
<dbReference type="SUPFAM" id="SSF46785">
    <property type="entry name" value="Winged helix' DNA-binding domain"/>
    <property type="match status" value="1"/>
</dbReference>
<dbReference type="InterPro" id="IPR036388">
    <property type="entry name" value="WH-like_DNA-bd_sf"/>
</dbReference>
<proteinExistence type="predicted"/>
<sequence length="230" mass="24999">MSSRQGPQLSEKASAHIRGLIMSGELRPGTSVRPEVVGEELGISTTPAREALQALRVEGFLDLVPGRGFQVSPLTGQDIRDIFRVQALIGGELAARAAEKASDHGTDELEALHHELIAAAARKDHALLEEKNHAFHREINLMADSRKIIWVLGITTRYVPREFYASIPGWPQATMEDHAELLLCIKSLDPDASRTAMQEHIIHAGELLATHFDARVAAAQDGNPTTTAGV</sequence>
<dbReference type="CDD" id="cd07377">
    <property type="entry name" value="WHTH_GntR"/>
    <property type="match status" value="1"/>
</dbReference>
<dbReference type="PROSITE" id="PS50949">
    <property type="entry name" value="HTH_GNTR"/>
    <property type="match status" value="1"/>
</dbReference>
<evidence type="ECO:0000256" key="1">
    <source>
        <dbReference type="ARBA" id="ARBA00023015"/>
    </source>
</evidence>
<evidence type="ECO:0000313" key="5">
    <source>
        <dbReference type="EMBL" id="ALO68100.1"/>
    </source>
</evidence>
<protein>
    <submittedName>
        <fullName evidence="5">GntR family transcriptional regulator</fullName>
    </submittedName>
</protein>
<dbReference type="PANTHER" id="PTHR43537">
    <property type="entry name" value="TRANSCRIPTIONAL REGULATOR, GNTR FAMILY"/>
    <property type="match status" value="1"/>
</dbReference>
<evidence type="ECO:0000313" key="6">
    <source>
        <dbReference type="Proteomes" id="UP000059574"/>
    </source>
</evidence>
<evidence type="ECO:0000256" key="3">
    <source>
        <dbReference type="ARBA" id="ARBA00023163"/>
    </source>
</evidence>
<dbReference type="GO" id="GO:0003677">
    <property type="term" value="F:DNA binding"/>
    <property type="evidence" value="ECO:0007669"/>
    <property type="project" value="UniProtKB-KW"/>
</dbReference>
<gene>
    <name evidence="5" type="ORF">AS189_18380</name>
</gene>
<dbReference type="Proteomes" id="UP000059574">
    <property type="component" value="Chromosome"/>
</dbReference>
<accession>A0A0S2M391</accession>
<dbReference type="GO" id="GO:0003700">
    <property type="term" value="F:DNA-binding transcription factor activity"/>
    <property type="evidence" value="ECO:0007669"/>
    <property type="project" value="InterPro"/>
</dbReference>
<organism evidence="5 6">
    <name type="scientific">Arthrobacter alpinus</name>
    <dbReference type="NCBI Taxonomy" id="656366"/>
    <lineage>
        <taxon>Bacteria</taxon>
        <taxon>Bacillati</taxon>
        <taxon>Actinomycetota</taxon>
        <taxon>Actinomycetes</taxon>
        <taxon>Micrococcales</taxon>
        <taxon>Micrococcaceae</taxon>
        <taxon>Arthrobacter</taxon>
    </lineage>
</organism>
<dbReference type="Pfam" id="PF00392">
    <property type="entry name" value="GntR"/>
    <property type="match status" value="1"/>
</dbReference>
<dbReference type="InterPro" id="IPR011711">
    <property type="entry name" value="GntR_C"/>
</dbReference>
<dbReference type="PANTHER" id="PTHR43537:SF24">
    <property type="entry name" value="GLUCONATE OPERON TRANSCRIPTIONAL REPRESSOR"/>
    <property type="match status" value="1"/>
</dbReference>
<feature type="domain" description="HTH gntR-type" evidence="4">
    <location>
        <begin position="7"/>
        <end position="74"/>
    </location>
</feature>
<dbReference type="EMBL" id="CP013200">
    <property type="protein sequence ID" value="ALO68100.1"/>
    <property type="molecule type" value="Genomic_DNA"/>
</dbReference>
<dbReference type="Pfam" id="PF07729">
    <property type="entry name" value="FCD"/>
    <property type="match status" value="1"/>
</dbReference>
<dbReference type="RefSeq" id="WP_062292273.1">
    <property type="nucleotide sequence ID" value="NZ_CP013200.1"/>
</dbReference>
<dbReference type="SMART" id="SM00895">
    <property type="entry name" value="FCD"/>
    <property type="match status" value="1"/>
</dbReference>
<reference evidence="5 6" key="2">
    <citation type="journal article" date="2016" name="J. Biotechnol.">
        <title>Complete genome sequence of Arthrobacter alpinus ERGS4:06, a yellow pigmented bacterium tolerant to cold and radiations isolated from Sikkim Himalaya.</title>
        <authorList>
            <person name="Kumar R."/>
            <person name="Singh D."/>
            <person name="Swarnkar M.K."/>
            <person name="Singh A.K."/>
            <person name="Kumar S."/>
        </authorList>
    </citation>
    <scope>NUCLEOTIDE SEQUENCE [LARGE SCALE GENOMIC DNA]</scope>
    <source>
        <strain evidence="5 6">ERGS4:06</strain>
    </source>
</reference>
<dbReference type="AlphaFoldDB" id="A0A0S2M391"/>
<reference evidence="6" key="1">
    <citation type="submission" date="2015-11" db="EMBL/GenBank/DDBJ databases">
        <authorList>
            <person name="Kumar R."/>
            <person name="Singh D."/>
            <person name="Swarnkar M.K."/>
            <person name="Singh A.K."/>
            <person name="Kumar S."/>
        </authorList>
    </citation>
    <scope>NUCLEOTIDE SEQUENCE [LARGE SCALE GENOMIC DNA]</scope>
    <source>
        <strain evidence="6">ERGS4:06</strain>
    </source>
</reference>
<dbReference type="InterPro" id="IPR000524">
    <property type="entry name" value="Tscrpt_reg_HTH_GntR"/>
</dbReference>
<dbReference type="Gene3D" id="1.20.120.530">
    <property type="entry name" value="GntR ligand-binding domain-like"/>
    <property type="match status" value="1"/>
</dbReference>
<keyword evidence="2" id="KW-0238">DNA-binding</keyword>
<dbReference type="InterPro" id="IPR036390">
    <property type="entry name" value="WH_DNA-bd_sf"/>
</dbReference>
<dbReference type="SMART" id="SM00345">
    <property type="entry name" value="HTH_GNTR"/>
    <property type="match status" value="1"/>
</dbReference>
<name>A0A0S2M391_9MICC</name>